<accession>A0ABN9WRI3</accession>
<keyword evidence="3" id="KW-1185">Reference proteome</keyword>
<proteinExistence type="predicted"/>
<dbReference type="Proteomes" id="UP001189429">
    <property type="component" value="Unassembled WGS sequence"/>
</dbReference>
<keyword evidence="1" id="KW-0732">Signal</keyword>
<reference evidence="2" key="1">
    <citation type="submission" date="2023-10" db="EMBL/GenBank/DDBJ databases">
        <authorList>
            <person name="Chen Y."/>
            <person name="Shah S."/>
            <person name="Dougan E. K."/>
            <person name="Thang M."/>
            <person name="Chan C."/>
        </authorList>
    </citation>
    <scope>NUCLEOTIDE SEQUENCE [LARGE SCALE GENOMIC DNA]</scope>
</reference>
<gene>
    <name evidence="2" type="ORF">PCOR1329_LOCUS68777</name>
</gene>
<evidence type="ECO:0000313" key="3">
    <source>
        <dbReference type="Proteomes" id="UP001189429"/>
    </source>
</evidence>
<feature type="chain" id="PRO_5046334733" evidence="1">
    <location>
        <begin position="19"/>
        <end position="272"/>
    </location>
</feature>
<dbReference type="EMBL" id="CAUYUJ010018991">
    <property type="protein sequence ID" value="CAK0887817.1"/>
    <property type="molecule type" value="Genomic_DNA"/>
</dbReference>
<name>A0ABN9WRI3_9DINO</name>
<evidence type="ECO:0000256" key="1">
    <source>
        <dbReference type="SAM" id="SignalP"/>
    </source>
</evidence>
<organism evidence="2 3">
    <name type="scientific">Prorocentrum cordatum</name>
    <dbReference type="NCBI Taxonomy" id="2364126"/>
    <lineage>
        <taxon>Eukaryota</taxon>
        <taxon>Sar</taxon>
        <taxon>Alveolata</taxon>
        <taxon>Dinophyceae</taxon>
        <taxon>Prorocentrales</taxon>
        <taxon>Prorocentraceae</taxon>
        <taxon>Prorocentrum</taxon>
    </lineage>
</organism>
<comment type="caution">
    <text evidence="2">The sequence shown here is derived from an EMBL/GenBank/DDBJ whole genome shotgun (WGS) entry which is preliminary data.</text>
</comment>
<sequence>MVSLTSRTICFLLLRAQGMPNATSLSMNETHRDLQSSGSPGDSCVSDAACDSGHCLGGTCCDPDATTWTNCEACGFDAGFCSACLPGFSWVNGAGCVAPCGHESYGCKIDCQQDDGPAPCGKSCCDLFQEASADLHDSSGSSPAGEPGCDLVLETVQRQCEVCSSCQVETVEAEARLLRLPRAGWRSTSGAVAPAALGMAAVLGGAAVALGRRGAAPEPAGAPEVDEEVVPIRAPRAPLAAGAQGPAATHGAGQRLWAAGSLGCLRLRCLHT</sequence>
<protein>
    <submittedName>
        <fullName evidence="2">Uncharacterized protein</fullName>
    </submittedName>
</protein>
<evidence type="ECO:0000313" key="2">
    <source>
        <dbReference type="EMBL" id="CAK0887817.1"/>
    </source>
</evidence>
<feature type="signal peptide" evidence="1">
    <location>
        <begin position="1"/>
        <end position="18"/>
    </location>
</feature>